<feature type="repeat" description="TPR" evidence="14">
    <location>
        <begin position="299"/>
        <end position="332"/>
    </location>
</feature>
<dbReference type="InterPro" id="IPR019734">
    <property type="entry name" value="TPR_rpt"/>
</dbReference>
<feature type="compositionally biased region" description="Polar residues" evidence="15">
    <location>
        <begin position="680"/>
        <end position="710"/>
    </location>
</feature>
<dbReference type="PANTHER" id="PTHR14017:SF1">
    <property type="entry name" value="LD02225P"/>
    <property type="match status" value="1"/>
</dbReference>
<dbReference type="Gene3D" id="2.10.110.20">
    <property type="match status" value="1"/>
</dbReference>
<dbReference type="SUPFAM" id="SSF51197">
    <property type="entry name" value="Clavaminate synthase-like"/>
    <property type="match status" value="1"/>
</dbReference>
<comment type="caution">
    <text evidence="17">The sequence shown here is derived from an EMBL/GenBank/DDBJ whole genome shotgun (WGS) entry which is preliminary data.</text>
</comment>
<dbReference type="GO" id="GO:0071558">
    <property type="term" value="F:histone H3K27me2/H3K27me3 demethylase activity"/>
    <property type="evidence" value="ECO:0007669"/>
    <property type="project" value="UniProtKB-EC"/>
</dbReference>
<keyword evidence="9" id="KW-0408">Iron</keyword>
<dbReference type="SMART" id="SM00028">
    <property type="entry name" value="TPR"/>
    <property type="match status" value="7"/>
</dbReference>
<dbReference type="FunFam" id="2.10.110.20:FF:000001">
    <property type="entry name" value="lysine-specific demethylase 6A isoform X2"/>
    <property type="match status" value="1"/>
</dbReference>
<dbReference type="EMBL" id="VSWD01000008">
    <property type="protein sequence ID" value="KAK3094879.1"/>
    <property type="molecule type" value="Genomic_DNA"/>
</dbReference>
<evidence type="ECO:0000256" key="11">
    <source>
        <dbReference type="ARBA" id="ARBA00034483"/>
    </source>
</evidence>
<keyword evidence="6" id="KW-0156">Chromatin regulator</keyword>
<dbReference type="GO" id="GO:0000978">
    <property type="term" value="F:RNA polymerase II cis-regulatory region sequence-specific DNA binding"/>
    <property type="evidence" value="ECO:0007669"/>
    <property type="project" value="TreeGrafter"/>
</dbReference>
<feature type="region of interest" description="Disordered" evidence="15">
    <location>
        <begin position="582"/>
        <end position="616"/>
    </location>
</feature>
<feature type="compositionally biased region" description="Basic and acidic residues" evidence="15">
    <location>
        <begin position="711"/>
        <end position="723"/>
    </location>
</feature>
<dbReference type="FunFam" id="2.60.120.650:FF:000002">
    <property type="entry name" value="lysine-specific demethylase 6A isoform X2"/>
    <property type="match status" value="1"/>
</dbReference>
<evidence type="ECO:0000256" key="1">
    <source>
        <dbReference type="ARBA" id="ARBA00001954"/>
    </source>
</evidence>
<evidence type="ECO:0000256" key="13">
    <source>
        <dbReference type="ARBA" id="ARBA00048695"/>
    </source>
</evidence>
<reference evidence="17" key="1">
    <citation type="submission" date="2019-08" db="EMBL/GenBank/DDBJ databases">
        <title>The improved chromosome-level genome for the pearl oyster Pinctada fucata martensii using PacBio sequencing and Hi-C.</title>
        <authorList>
            <person name="Zheng Z."/>
        </authorList>
    </citation>
    <scope>NUCLEOTIDE SEQUENCE</scope>
    <source>
        <strain evidence="17">ZZ-2019</strain>
        <tissue evidence="17">Adductor muscle</tissue>
    </source>
</reference>
<comment type="similarity">
    <text evidence="11">Belongs to the UTX family.</text>
</comment>
<evidence type="ECO:0000256" key="4">
    <source>
        <dbReference type="ARBA" id="ARBA00022723"/>
    </source>
</evidence>
<evidence type="ECO:0000256" key="12">
    <source>
        <dbReference type="ARBA" id="ARBA00034525"/>
    </source>
</evidence>
<evidence type="ECO:0000313" key="17">
    <source>
        <dbReference type="EMBL" id="KAK3094879.1"/>
    </source>
</evidence>
<sequence length="1275" mass="142873">MSLDISSVKMSVDEKQQLADFDSCLFGFLKLGSTEETGKRSLLEKGIKSYENQIRESSKQTCDDGEEMDASVDPKVYCHLGHLLLLLEQYPKALSAYQRFYHLKQDHWKDAPFLYGLGLVYFHFNAYQLATRAFQQVLYLEPGFSRANEIHIRLGLMCKATNNYDASLKHFRQALNDSSECSFSKAQIRLHIAHLLEVQGKYKQAKEAYEQFLSSEGIEAPVKATALKQLGWLYHTTEQLGDKNSREGLAVYYLKESLDADNGNGQTWYLLGRCFATLGKVHDAFVSYRNSIDKSEASADTWCSIGVLYQQQNQPMDALQAYICAVQLDKSHTAAWTDLGVLYESCNQPKDALACYLKATRNKGGINSSLATKIKFLQQHLESVAVQHLQNKPRTLPSIEEAFALPIPAELTSRQGSIGPTPQHPMGKTGIMHSQASTQQHSPGNHGAMPGEEAHGKKKKGQKRPASEPLDLPPPPPQLTPQQMNLLHQLQQNQASLDPQQRQVLDNLRQQVLLQNQYQMKVQQQQKEGAFPLSQGDRMPPPFLPGGLLPPGQRTDSLNSMPSLSSVTLNHQGHIPGVMSVASSAQGGTLPLSSSSHHDSLDRIGDTATSDTEGLPKEIQKFVSDHLNDRDLNALFSSPKDYATSIAEDLLSQFTQSQNTSKSEVNSQQNVHSSQKEKSLSNSGDNSLPTSHASPSKLSSSVHSMNSQETSRTEPRIDPTKVEYSVKCDSENVNKLVISRNIPRSLTPPNAPFNISITMKGREVLAACKGYGKRGITTSLLGDKGPPRPPSPPYPPLAKENLNPPTPSVYLETKKDAFSTELQQYCYSQPVVVIRGLAGALKLDLGLFSTKSLVEANADHPVEVRTQKQQAPDENRDAYGNKLWRCDSSRGRTTIAKYAQYQASSFQESLREESERARGIHKDSDSDSNSSGGPKGKKKKTIKFGTNVDLSDEKKWKTQLQELSKLPAFTRVVSASNLLSHVGNTILGMNTVQLYMKVPGSRTPGHQENNNFCSININIGPGDCEWFGVPESYWGVIHNMCERNNINYLTGSWWPILEDLYEENVPVYRFIQKPGDLVWVGPGTIHWVQAVGWCNNIAWNVGPVNARQFQLALERYEWNKLQSYKSIVPMIHLSWNIARHINIAEPKLFEQIKSCLMRSLRQIRFTLDFIEEMGLEVKWHGRSENEAAHYCNDCEVEVFDLLFVVEQDKKFVVHCQECARKISTRMEGFVVLEQYQLAELCEIYDRFQLSHMSYFPLGTVPDVLQRTLCSKRITT</sequence>
<feature type="region of interest" description="Disordered" evidence="15">
    <location>
        <begin position="910"/>
        <end position="944"/>
    </location>
</feature>
<keyword evidence="4" id="KW-0479">Metal-binding</keyword>
<feature type="compositionally biased region" description="Basic and acidic residues" evidence="15">
    <location>
        <begin position="596"/>
        <end position="605"/>
    </location>
</feature>
<dbReference type="GO" id="GO:0046872">
    <property type="term" value="F:metal ion binding"/>
    <property type="evidence" value="ECO:0007669"/>
    <property type="project" value="UniProtKB-KW"/>
</dbReference>
<keyword evidence="8" id="KW-0560">Oxidoreductase</keyword>
<comment type="cofactor">
    <cofactor evidence="1">
        <name>Fe(2+)</name>
        <dbReference type="ChEBI" id="CHEBI:29033"/>
    </cofactor>
</comment>
<dbReference type="SUPFAM" id="SSF48452">
    <property type="entry name" value="TPR-like"/>
    <property type="match status" value="1"/>
</dbReference>
<feature type="compositionally biased region" description="Polar residues" evidence="15">
    <location>
        <begin position="657"/>
        <end position="673"/>
    </location>
</feature>
<keyword evidence="3" id="KW-0597">Phosphoprotein</keyword>
<feature type="compositionally biased region" description="Pro residues" evidence="15">
    <location>
        <begin position="787"/>
        <end position="796"/>
    </location>
</feature>
<organism evidence="17 18">
    <name type="scientific">Pinctada imbricata</name>
    <name type="common">Atlantic pearl-oyster</name>
    <name type="synonym">Pinctada martensii</name>
    <dbReference type="NCBI Taxonomy" id="66713"/>
    <lineage>
        <taxon>Eukaryota</taxon>
        <taxon>Metazoa</taxon>
        <taxon>Spiralia</taxon>
        <taxon>Lophotrochozoa</taxon>
        <taxon>Mollusca</taxon>
        <taxon>Bivalvia</taxon>
        <taxon>Autobranchia</taxon>
        <taxon>Pteriomorphia</taxon>
        <taxon>Pterioida</taxon>
        <taxon>Pterioidea</taxon>
        <taxon>Pteriidae</taxon>
        <taxon>Pinctada</taxon>
    </lineage>
</organism>
<feature type="compositionally biased region" description="Basic and acidic residues" evidence="15">
    <location>
        <begin position="910"/>
        <end position="925"/>
    </location>
</feature>
<evidence type="ECO:0000256" key="6">
    <source>
        <dbReference type="ARBA" id="ARBA00022853"/>
    </source>
</evidence>
<dbReference type="EC" id="1.14.11.68" evidence="12"/>
<comment type="catalytic activity">
    <reaction evidence="13">
        <text>N(6),N(6),N(6)-trimethyl-L-lysyl(27)-[histone H3] + 2 2-oxoglutarate + 2 O2 = N(6)-methyl-L-lysyl(27)-[histone H3] + 2 formaldehyde + 2 succinate + 2 CO2</text>
        <dbReference type="Rhea" id="RHEA:60224"/>
        <dbReference type="Rhea" id="RHEA-COMP:15535"/>
        <dbReference type="Rhea" id="RHEA-COMP:15544"/>
        <dbReference type="ChEBI" id="CHEBI:15379"/>
        <dbReference type="ChEBI" id="CHEBI:16526"/>
        <dbReference type="ChEBI" id="CHEBI:16810"/>
        <dbReference type="ChEBI" id="CHEBI:16842"/>
        <dbReference type="ChEBI" id="CHEBI:30031"/>
        <dbReference type="ChEBI" id="CHEBI:61929"/>
        <dbReference type="ChEBI" id="CHEBI:61961"/>
        <dbReference type="EC" id="1.14.11.68"/>
    </reaction>
</comment>
<evidence type="ECO:0000256" key="15">
    <source>
        <dbReference type="SAM" id="MobiDB-lite"/>
    </source>
</evidence>
<comment type="subcellular location">
    <subcellularLocation>
        <location evidence="2">Nucleus</location>
    </subcellularLocation>
</comment>
<dbReference type="PANTHER" id="PTHR14017">
    <property type="entry name" value="LYSINE-SPECIFIC DEMETHYLASE"/>
    <property type="match status" value="1"/>
</dbReference>
<keyword evidence="5" id="KW-0862">Zinc</keyword>
<feature type="region of interest" description="Disordered" evidence="15">
    <location>
        <begin position="657"/>
        <end position="723"/>
    </location>
</feature>
<dbReference type="AlphaFoldDB" id="A0AA88XZK7"/>
<dbReference type="GO" id="GO:0044666">
    <property type="term" value="C:MLL3/4 complex"/>
    <property type="evidence" value="ECO:0007669"/>
    <property type="project" value="TreeGrafter"/>
</dbReference>
<keyword evidence="18" id="KW-1185">Reference proteome</keyword>
<accession>A0AA88XZK7</accession>
<evidence type="ECO:0000256" key="14">
    <source>
        <dbReference type="PROSITE-ProRule" id="PRU00339"/>
    </source>
</evidence>
<proteinExistence type="inferred from homology"/>
<dbReference type="InterPro" id="IPR046941">
    <property type="entry name" value="KDM6_GATAL_sf"/>
</dbReference>
<feature type="region of interest" description="Disordered" evidence="15">
    <location>
        <begin position="777"/>
        <end position="803"/>
    </location>
</feature>
<keyword evidence="7" id="KW-0223">Dioxygenase</keyword>
<dbReference type="PROSITE" id="PS50005">
    <property type="entry name" value="TPR"/>
    <property type="match status" value="3"/>
</dbReference>
<dbReference type="PROSITE" id="PS51184">
    <property type="entry name" value="JMJC"/>
    <property type="match status" value="1"/>
</dbReference>
<feature type="region of interest" description="Disordered" evidence="15">
    <location>
        <begin position="412"/>
        <end position="482"/>
    </location>
</feature>
<evidence type="ECO:0000256" key="7">
    <source>
        <dbReference type="ARBA" id="ARBA00022964"/>
    </source>
</evidence>
<dbReference type="Pfam" id="PF02373">
    <property type="entry name" value="JmjC"/>
    <property type="match status" value="1"/>
</dbReference>
<dbReference type="InterPro" id="IPR048560">
    <property type="entry name" value="KDM6A_B-like_GATAL"/>
</dbReference>
<evidence type="ECO:0000256" key="10">
    <source>
        <dbReference type="ARBA" id="ARBA00023242"/>
    </source>
</evidence>
<evidence type="ECO:0000256" key="2">
    <source>
        <dbReference type="ARBA" id="ARBA00004123"/>
    </source>
</evidence>
<dbReference type="InterPro" id="IPR011990">
    <property type="entry name" value="TPR-like_helical_dom_sf"/>
</dbReference>
<dbReference type="GO" id="GO:0010468">
    <property type="term" value="P:regulation of gene expression"/>
    <property type="evidence" value="ECO:0007669"/>
    <property type="project" value="TreeGrafter"/>
</dbReference>
<dbReference type="GO" id="GO:0031490">
    <property type="term" value="F:chromatin DNA binding"/>
    <property type="evidence" value="ECO:0007669"/>
    <property type="project" value="TreeGrafter"/>
</dbReference>
<dbReference type="SMART" id="SM00558">
    <property type="entry name" value="JmjC"/>
    <property type="match status" value="1"/>
</dbReference>
<dbReference type="Gene3D" id="2.60.120.650">
    <property type="entry name" value="Cupin"/>
    <property type="match status" value="1"/>
</dbReference>
<feature type="domain" description="JmjC" evidence="16">
    <location>
        <begin position="955"/>
        <end position="1118"/>
    </location>
</feature>
<evidence type="ECO:0000256" key="3">
    <source>
        <dbReference type="ARBA" id="ARBA00022553"/>
    </source>
</evidence>
<dbReference type="InterPro" id="IPR051630">
    <property type="entry name" value="Corepressor-Demethylase"/>
</dbReference>
<feature type="repeat" description="TPR" evidence="14">
    <location>
        <begin position="111"/>
        <end position="144"/>
    </location>
</feature>
<protein>
    <recommendedName>
        <fullName evidence="12">[histone H3]-trimethyl-L-lysine(27) demethylase</fullName>
        <ecNumber evidence="12">1.14.11.68</ecNumber>
    </recommendedName>
</protein>
<dbReference type="Proteomes" id="UP001186944">
    <property type="component" value="Unassembled WGS sequence"/>
</dbReference>
<dbReference type="Gene3D" id="1.20.58.1370">
    <property type="match status" value="1"/>
</dbReference>
<dbReference type="Pfam" id="PF21326">
    <property type="entry name" value="KDM6_GATAL"/>
    <property type="match status" value="1"/>
</dbReference>
<evidence type="ECO:0000256" key="9">
    <source>
        <dbReference type="ARBA" id="ARBA00023004"/>
    </source>
</evidence>
<evidence type="ECO:0000256" key="5">
    <source>
        <dbReference type="ARBA" id="ARBA00022833"/>
    </source>
</evidence>
<evidence type="ECO:0000256" key="8">
    <source>
        <dbReference type="ARBA" id="ARBA00023002"/>
    </source>
</evidence>
<keyword evidence="10" id="KW-0539">Nucleus</keyword>
<dbReference type="InterPro" id="IPR048562">
    <property type="entry name" value="KDM6A_B-like_C-hel"/>
</dbReference>
<gene>
    <name evidence="17" type="ORF">FSP39_007421</name>
</gene>
<dbReference type="Pfam" id="PF13181">
    <property type="entry name" value="TPR_8"/>
    <property type="match status" value="1"/>
</dbReference>
<feature type="repeat" description="TPR" evidence="14">
    <location>
        <begin position="74"/>
        <end position="107"/>
    </location>
</feature>
<name>A0AA88XZK7_PINIB</name>
<dbReference type="FunFam" id="1.20.58.1370:FF:000001">
    <property type="entry name" value="lysine-specific demethylase 6A isoform X2"/>
    <property type="match status" value="1"/>
</dbReference>
<evidence type="ECO:0000313" key="18">
    <source>
        <dbReference type="Proteomes" id="UP001186944"/>
    </source>
</evidence>
<dbReference type="Gene3D" id="1.25.40.10">
    <property type="entry name" value="Tetratricopeptide repeat domain"/>
    <property type="match status" value="2"/>
</dbReference>
<keyword evidence="14" id="KW-0802">TPR repeat</keyword>
<dbReference type="InterPro" id="IPR003347">
    <property type="entry name" value="JmjC_dom"/>
</dbReference>
<dbReference type="Pfam" id="PF21322">
    <property type="entry name" value="KDM6_C-hel"/>
    <property type="match status" value="1"/>
</dbReference>
<feature type="compositionally biased region" description="Polar residues" evidence="15">
    <location>
        <begin position="432"/>
        <end position="443"/>
    </location>
</feature>
<evidence type="ECO:0000259" key="16">
    <source>
        <dbReference type="PROSITE" id="PS51184"/>
    </source>
</evidence>